<protein>
    <submittedName>
        <fullName evidence="2">Uncharacterized protein</fullName>
    </submittedName>
</protein>
<feature type="compositionally biased region" description="Polar residues" evidence="1">
    <location>
        <begin position="78"/>
        <end position="99"/>
    </location>
</feature>
<evidence type="ECO:0000256" key="1">
    <source>
        <dbReference type="SAM" id="MobiDB-lite"/>
    </source>
</evidence>
<feature type="non-terminal residue" evidence="2">
    <location>
        <position position="1"/>
    </location>
</feature>
<accession>A0A9Q8WJ15</accession>
<feature type="region of interest" description="Disordered" evidence="1">
    <location>
        <begin position="120"/>
        <end position="157"/>
    </location>
</feature>
<dbReference type="EMBL" id="CP019477">
    <property type="protein sequence ID" value="UQC85101.1"/>
    <property type="molecule type" value="Genomic_DNA"/>
</dbReference>
<evidence type="ECO:0000313" key="3">
    <source>
        <dbReference type="Proteomes" id="UP000830671"/>
    </source>
</evidence>
<dbReference type="KEGG" id="clup:CLUP02_10597"/>
<dbReference type="Proteomes" id="UP000830671">
    <property type="component" value="Chromosome 5"/>
</dbReference>
<dbReference type="RefSeq" id="XP_049146718.1">
    <property type="nucleotide sequence ID" value="XM_049289573.1"/>
</dbReference>
<organism evidence="2 3">
    <name type="scientific">Colletotrichum lupini</name>
    <dbReference type="NCBI Taxonomy" id="145971"/>
    <lineage>
        <taxon>Eukaryota</taxon>
        <taxon>Fungi</taxon>
        <taxon>Dikarya</taxon>
        <taxon>Ascomycota</taxon>
        <taxon>Pezizomycotina</taxon>
        <taxon>Sordariomycetes</taxon>
        <taxon>Hypocreomycetidae</taxon>
        <taxon>Glomerellales</taxon>
        <taxon>Glomerellaceae</taxon>
        <taxon>Colletotrichum</taxon>
        <taxon>Colletotrichum acutatum species complex</taxon>
    </lineage>
</organism>
<evidence type="ECO:0000313" key="2">
    <source>
        <dbReference type="EMBL" id="UQC85101.1"/>
    </source>
</evidence>
<feature type="compositionally biased region" description="Basic residues" evidence="1">
    <location>
        <begin position="144"/>
        <end position="157"/>
    </location>
</feature>
<feature type="region of interest" description="Disordered" evidence="1">
    <location>
        <begin position="50"/>
        <end position="99"/>
    </location>
</feature>
<name>A0A9Q8WJ15_9PEZI</name>
<keyword evidence="3" id="KW-1185">Reference proteome</keyword>
<dbReference type="AlphaFoldDB" id="A0A9Q8WJ15"/>
<proteinExistence type="predicted"/>
<dbReference type="GeneID" id="73344583"/>
<reference evidence="2" key="1">
    <citation type="journal article" date="2021" name="Mol. Plant Microbe Interact.">
        <title>Complete Genome Sequence of the Plant-Pathogenic Fungus Colletotrichum lupini.</title>
        <authorList>
            <person name="Baroncelli R."/>
            <person name="Pensec F."/>
            <person name="Da Lio D."/>
            <person name="Boufleur T."/>
            <person name="Vicente I."/>
            <person name="Sarrocco S."/>
            <person name="Picot A."/>
            <person name="Baraldi E."/>
            <person name="Sukno S."/>
            <person name="Thon M."/>
            <person name="Le Floch G."/>
        </authorList>
    </citation>
    <scope>NUCLEOTIDE SEQUENCE</scope>
    <source>
        <strain evidence="2">IMI 504893</strain>
    </source>
</reference>
<sequence length="157" mass="16961">QTVRAHGKVVTTSCPPRLVIQGIPHHSSPTSPVSQPVTIVSHRHGGFSRYSRLQRAHDQSRSTTPTSSARHDRPASGLHQSASSPTQMLHCTKGPHSTYQSIFSPELRISIAARLCPRSENSATAAIGGGNATATTERGPRVHQPTRRPRQRKPSTS</sequence>
<gene>
    <name evidence="2" type="ORF">CLUP02_10597</name>
</gene>